<dbReference type="Proteomes" id="UP001501285">
    <property type="component" value="Unassembled WGS sequence"/>
</dbReference>
<organism evidence="4 5">
    <name type="scientific">Terrabacter terrae</name>
    <dbReference type="NCBI Taxonomy" id="318434"/>
    <lineage>
        <taxon>Bacteria</taxon>
        <taxon>Bacillati</taxon>
        <taxon>Actinomycetota</taxon>
        <taxon>Actinomycetes</taxon>
        <taxon>Micrococcales</taxon>
        <taxon>Intrasporangiaceae</taxon>
        <taxon>Terrabacter</taxon>
    </lineage>
</organism>
<reference evidence="4 5" key="1">
    <citation type="journal article" date="2019" name="Int. J. Syst. Evol. Microbiol.">
        <title>The Global Catalogue of Microorganisms (GCM) 10K type strain sequencing project: providing services to taxonomists for standard genome sequencing and annotation.</title>
        <authorList>
            <consortium name="The Broad Institute Genomics Platform"/>
            <consortium name="The Broad Institute Genome Sequencing Center for Infectious Disease"/>
            <person name="Wu L."/>
            <person name="Ma J."/>
        </authorList>
    </citation>
    <scope>NUCLEOTIDE SEQUENCE [LARGE SCALE GENOMIC DNA]</scope>
    <source>
        <strain evidence="4 5">JCM 14283</strain>
    </source>
</reference>
<dbReference type="Pfam" id="PF14742">
    <property type="entry name" value="GDE_N_bis"/>
    <property type="match status" value="1"/>
</dbReference>
<evidence type="ECO:0000313" key="5">
    <source>
        <dbReference type="Proteomes" id="UP001501285"/>
    </source>
</evidence>
<evidence type="ECO:0000259" key="2">
    <source>
        <dbReference type="Pfam" id="PF14742"/>
    </source>
</evidence>
<evidence type="ECO:0000256" key="1">
    <source>
        <dbReference type="SAM" id="MobiDB-lite"/>
    </source>
</evidence>
<proteinExistence type="predicted"/>
<feature type="domain" description="Putative glycogen debranching enzyme N-terminal" evidence="2">
    <location>
        <begin position="6"/>
        <end position="189"/>
    </location>
</feature>
<evidence type="ECO:0000313" key="4">
    <source>
        <dbReference type="EMBL" id="GAA2024423.1"/>
    </source>
</evidence>
<dbReference type="InterPro" id="IPR008928">
    <property type="entry name" value="6-hairpin_glycosidase_sf"/>
</dbReference>
<dbReference type="EMBL" id="BAAANB010000003">
    <property type="protein sequence ID" value="GAA2024423.1"/>
    <property type="molecule type" value="Genomic_DNA"/>
</dbReference>
<protein>
    <submittedName>
        <fullName evidence="4">Glycogen debranching N-terminal domain-containing protein</fullName>
    </submittedName>
</protein>
<feature type="domain" description="Mannosylglycerate hydrolase MGH1-like glycoside hydrolase" evidence="3">
    <location>
        <begin position="276"/>
        <end position="582"/>
    </location>
</feature>
<dbReference type="InterPro" id="IPR032856">
    <property type="entry name" value="GDE_N_bis"/>
</dbReference>
<feature type="region of interest" description="Disordered" evidence="1">
    <location>
        <begin position="678"/>
        <end position="709"/>
    </location>
</feature>
<dbReference type="InterPro" id="IPR012341">
    <property type="entry name" value="6hp_glycosidase-like_sf"/>
</dbReference>
<dbReference type="InterPro" id="IPR054491">
    <property type="entry name" value="MGH1-like_GH"/>
</dbReference>
<comment type="caution">
    <text evidence="4">The sequence shown here is derived from an EMBL/GenBank/DDBJ whole genome shotgun (WGS) entry which is preliminary data.</text>
</comment>
<accession>A0ABN2TYG3</accession>
<name>A0ABN2TYG3_9MICO</name>
<keyword evidence="5" id="KW-1185">Reference proteome</keyword>
<dbReference type="Gene3D" id="1.50.10.10">
    <property type="match status" value="1"/>
</dbReference>
<sequence length="709" mass="77077">MSQVSLVEGRSFCVSGSSGDIGAGAGQGLVVKDTRFLDHLELRVDGESLEPMAVQSLGPHAATFVTRRPPRHGLADSTLLVVRRRYVGGGMVEDITLENLSSDAVDVTLTLTADTDFAGLFDVKEGHLDRLRAQDITVSMDQTALRLHVEGADPRGLEISGTGAYTVFQHGMVWRLSLAARGTTTVTVRVVPSFRNIPLPTPYHHGVARLESEPAKEHRRWRERSPVVRSGDPRLDALVVNSTGDLAGLRIEDPKHPRRVLLAAGAPWFMTVFGRDSLLTSWMLLPLDPRVARSTLEVLAQDQGRLVDPRTEEEPGRILHEVRSGLTEEPGGEEDTVYYGTVDATPLFVMLAGELLRWGGPETDMRALRRHVDRALSWIEDYGDADGDGFVEYERATDRGLVNQGWKDSFDGITFDSGAIAETPLALAEVQGYVYAALVAGARIADTARDGERARELRSRAADLKRRFNDRFWLPDRGHYALALDADKRPVDSLASNMGHCLWTGIVDEEHAGQTASALMSPEMFSGFGIRSLSSKAGAYNPMSYHNGSVWPHDNAIVAAGLRRYGFASEANRVALALLDAADSFEGHLPELFCGFGRDEFEVPVPYPTSCSPQAWAAAAPLLLLRTLLGLEVDAPAGVVHVDPKVPESLLPLSVEQLHVGGQLLGVQVEQAGWRTTGLTPPLRVEPGVSGPTTEGLQPAAMWPEAAKR</sequence>
<gene>
    <name evidence="4" type="ORF">GCM10009740_12470</name>
</gene>
<dbReference type="Pfam" id="PF22422">
    <property type="entry name" value="MGH1-like_GH"/>
    <property type="match status" value="1"/>
</dbReference>
<evidence type="ECO:0000259" key="3">
    <source>
        <dbReference type="Pfam" id="PF22422"/>
    </source>
</evidence>
<dbReference type="SUPFAM" id="SSF48208">
    <property type="entry name" value="Six-hairpin glycosidases"/>
    <property type="match status" value="1"/>
</dbReference>